<dbReference type="Proteomes" id="UP000680706">
    <property type="component" value="Chromosome"/>
</dbReference>
<keyword evidence="4" id="KW-0460">Magnesium</keyword>
<dbReference type="CDD" id="cd10807">
    <property type="entry name" value="YdjC_like_3"/>
    <property type="match status" value="1"/>
</dbReference>
<accession>A0ABX8AQ46</accession>
<dbReference type="PANTHER" id="PTHR31609">
    <property type="entry name" value="YDJC DEACETYLASE FAMILY MEMBER"/>
    <property type="match status" value="1"/>
</dbReference>
<evidence type="ECO:0000313" key="7">
    <source>
        <dbReference type="Proteomes" id="UP000680706"/>
    </source>
</evidence>
<name>A0ABX8AQ46_9HYPH</name>
<proteinExistence type="predicted"/>
<evidence type="ECO:0000256" key="1">
    <source>
        <dbReference type="ARBA" id="ARBA00001946"/>
    </source>
</evidence>
<dbReference type="SUPFAM" id="SSF88713">
    <property type="entry name" value="Glycoside hydrolase/deacetylase"/>
    <property type="match status" value="1"/>
</dbReference>
<comment type="cofactor">
    <cofactor evidence="1">
        <name>Mg(2+)</name>
        <dbReference type="ChEBI" id="CHEBI:18420"/>
    </cofactor>
</comment>
<evidence type="ECO:0000256" key="4">
    <source>
        <dbReference type="ARBA" id="ARBA00022842"/>
    </source>
</evidence>
<evidence type="ECO:0000256" key="2">
    <source>
        <dbReference type="ARBA" id="ARBA00022723"/>
    </source>
</evidence>
<dbReference type="InterPro" id="IPR011330">
    <property type="entry name" value="Glyco_hydro/deAcase_b/a-brl"/>
</dbReference>
<evidence type="ECO:0000313" key="6">
    <source>
        <dbReference type="EMBL" id="QUS57158.1"/>
    </source>
</evidence>
<dbReference type="Gene3D" id="3.20.20.370">
    <property type="entry name" value="Glycoside hydrolase/deacetylase"/>
    <property type="match status" value="1"/>
</dbReference>
<keyword evidence="7" id="KW-1185">Reference proteome</keyword>
<reference evidence="6 7" key="1">
    <citation type="journal article" date="2021" name="Angew. Chem. Int. Ed. Engl.">
        <title>A novel family of nonribosomal peptides modulate collective behavior in Pseudovibrio bacteria isolated from marine sponges.</title>
        <authorList>
            <person name="Ioca L.P."/>
            <person name="Dai Y."/>
            <person name="Kunakom S."/>
            <person name="Diaz-Espinosa J."/>
            <person name="Krunic A."/>
            <person name="Crnkovic C.M."/>
            <person name="Orjala J."/>
            <person name="Sanchez L.M."/>
            <person name="Ferreira A.G."/>
            <person name="Berlinck R.G.S."/>
            <person name="Eustaquio A.S."/>
        </authorList>
    </citation>
    <scope>NUCLEOTIDE SEQUENCE [LARGE SCALE GENOMIC DNA]</scope>
    <source>
        <strain evidence="6 7">Ab134</strain>
    </source>
</reference>
<organism evidence="6 7">
    <name type="scientific">Pseudovibrio brasiliensis</name>
    <dbReference type="NCBI Taxonomy" id="1898042"/>
    <lineage>
        <taxon>Bacteria</taxon>
        <taxon>Pseudomonadati</taxon>
        <taxon>Pseudomonadota</taxon>
        <taxon>Alphaproteobacteria</taxon>
        <taxon>Hyphomicrobiales</taxon>
        <taxon>Stappiaceae</taxon>
        <taxon>Pseudovibrio</taxon>
    </lineage>
</organism>
<dbReference type="InterPro" id="IPR006879">
    <property type="entry name" value="YdjC-like"/>
</dbReference>
<protein>
    <submittedName>
        <fullName evidence="6">ChbG/HpnK family deacetylase</fullName>
    </submittedName>
</protein>
<dbReference type="RefSeq" id="WP_075698256.1">
    <property type="nucleotide sequence ID" value="NZ_CP074126.1"/>
</dbReference>
<keyword evidence="5" id="KW-0119">Carbohydrate metabolism</keyword>
<sequence>MRLVADDYAYTSEISKSILWLLENDKIQGTSCMVVTSAWPKDVAALKELSERRPDIQIGLHITLTGDWLKPSSLALNWSAFPTMAQLLLKSHLRLLDADLIEKEIASQIEFFRCDFGRLPDFVDGHEHVHLFPQIRNACVKALHDAGFKGWVRQCGGPLKGVLKRPYRIKSLFLNYLSWSFKRQADRYGIRYNKDFAGIYDFSMKSDFSNLLETWRQTGTEDSVCMCHPGTANSQSDTPDPIAESREREMRILSEAQSR</sequence>
<keyword evidence="3" id="KW-0378">Hydrolase</keyword>
<keyword evidence="2" id="KW-0479">Metal-binding</keyword>
<gene>
    <name evidence="6" type="ORF">KGB56_07140</name>
</gene>
<evidence type="ECO:0000256" key="5">
    <source>
        <dbReference type="ARBA" id="ARBA00023277"/>
    </source>
</evidence>
<dbReference type="Pfam" id="PF04794">
    <property type="entry name" value="YdjC"/>
    <property type="match status" value="1"/>
</dbReference>
<dbReference type="EMBL" id="CP074126">
    <property type="protein sequence ID" value="QUS57158.1"/>
    <property type="molecule type" value="Genomic_DNA"/>
</dbReference>
<dbReference type="PANTHER" id="PTHR31609:SF1">
    <property type="entry name" value="CARBOHYDRATE DEACETYLASE"/>
    <property type="match status" value="1"/>
</dbReference>
<evidence type="ECO:0000256" key="3">
    <source>
        <dbReference type="ARBA" id="ARBA00022801"/>
    </source>
</evidence>